<evidence type="ECO:0000256" key="1">
    <source>
        <dbReference type="SAM" id="MobiDB-lite"/>
    </source>
</evidence>
<feature type="compositionally biased region" description="Polar residues" evidence="1">
    <location>
        <begin position="14"/>
        <end position="31"/>
    </location>
</feature>
<accession>A0A7T8JX73</accession>
<evidence type="ECO:0000313" key="3">
    <source>
        <dbReference type="Proteomes" id="UP000595437"/>
    </source>
</evidence>
<protein>
    <submittedName>
        <fullName evidence="2">Uncharacterized protein</fullName>
    </submittedName>
</protein>
<feature type="compositionally biased region" description="Basic and acidic residues" evidence="1">
    <location>
        <begin position="60"/>
        <end position="102"/>
    </location>
</feature>
<feature type="compositionally biased region" description="Polar residues" evidence="1">
    <location>
        <begin position="121"/>
        <end position="136"/>
    </location>
</feature>
<organism evidence="2 3">
    <name type="scientific">Caligus rogercresseyi</name>
    <name type="common">Sea louse</name>
    <dbReference type="NCBI Taxonomy" id="217165"/>
    <lineage>
        <taxon>Eukaryota</taxon>
        <taxon>Metazoa</taxon>
        <taxon>Ecdysozoa</taxon>
        <taxon>Arthropoda</taxon>
        <taxon>Crustacea</taxon>
        <taxon>Multicrustacea</taxon>
        <taxon>Hexanauplia</taxon>
        <taxon>Copepoda</taxon>
        <taxon>Siphonostomatoida</taxon>
        <taxon>Caligidae</taxon>
        <taxon>Caligus</taxon>
    </lineage>
</organism>
<dbReference type="Proteomes" id="UP000595437">
    <property type="component" value="Chromosome 12"/>
</dbReference>
<feature type="compositionally biased region" description="Polar residues" evidence="1">
    <location>
        <begin position="44"/>
        <end position="57"/>
    </location>
</feature>
<evidence type="ECO:0000313" key="2">
    <source>
        <dbReference type="EMBL" id="QQP37496.1"/>
    </source>
</evidence>
<sequence length="136" mass="15273">MKPLHIRVHPPISDSPQETPTTNEASLTIPSTLPPQRKYKRPRLNNSEDQTSESESISPEEARDDRPSLPSREDPPGSPDVDHSSNDCIPPEKEDPLEDKVLESLSMTNTPLKKMRPRLSTKGNITKMSPLYLSQH</sequence>
<proteinExistence type="predicted"/>
<gene>
    <name evidence="2" type="ORF">FKW44_017778</name>
</gene>
<name>A0A7T8JX73_CALRO</name>
<dbReference type="AlphaFoldDB" id="A0A7T8JX73"/>
<dbReference type="EMBL" id="CP045901">
    <property type="protein sequence ID" value="QQP37496.1"/>
    <property type="molecule type" value="Genomic_DNA"/>
</dbReference>
<feature type="region of interest" description="Disordered" evidence="1">
    <location>
        <begin position="1"/>
        <end position="136"/>
    </location>
</feature>
<keyword evidence="3" id="KW-1185">Reference proteome</keyword>
<reference evidence="3" key="1">
    <citation type="submission" date="2021-01" db="EMBL/GenBank/DDBJ databases">
        <title>Caligus Genome Assembly.</title>
        <authorList>
            <person name="Gallardo-Escarate C."/>
        </authorList>
    </citation>
    <scope>NUCLEOTIDE SEQUENCE [LARGE SCALE GENOMIC DNA]</scope>
</reference>